<dbReference type="STRING" id="35525.A0A162NUU9"/>
<sequence length="697" mass="77233">MTKLIHSLMDVESCNSYVDNLYDVDSAKCLDAVIYIKNMIIGSNKAKNMIIQQGITPRLIQLLDDPIGGDDLKLEVIAVIGSLARGDENHIKSLTAAGVIPFLLNNVCASTNPQVIEFALRALQQLFQNEATKTDLLFADPRLVPQLLKLMPLSVCNQISVTSIFTNACKTAEHQAILCANGAVPALAALLNSPVGDVQLAALDAIASLCYQNQRVSALLTVSSFGGKSVTDHLVTLMARDRPVAMQLVAARCLTYLHRAGAISADDGKILYKTLPCLVRMCRKENRRTEKALGAETLAYLIEVDTELQRVASISDHLIQNLSLFLTKSREIPAVQLRGVESFDIEAPSAKEVQNLKQAALRAFASLGANDEDIRKRIIETDQLMDHVVTGLAECDDHRVQLAAVRCLHSLSRSVQQLRTTFQDHSVWKPLMKLLQNADEDILAVASSTLCNLLLEFSPSKEPILESGAVELLCNLTRREDSALRLNGIWALMNMAFQAEQKIKIQILSSLGTDQVFRLLSDHEVGVVMKTLGLLRNLLSTKPHIDLIMAQHGRQIMQAVILILEGEHSPDVKEQALCILANIADGETAKEFIMSNEDVLRKLTNYMSHSNVKLQTAATFCIGNLAWNEDSGCLERQARLRELGVYRILQQLLCTNDATLFEKYYNTRLTLTFSFDFDFDFDCHFTTRVKAALQQFS</sequence>
<dbReference type="Proteomes" id="UP000076858">
    <property type="component" value="Unassembled WGS sequence"/>
</dbReference>
<dbReference type="SUPFAM" id="SSF48371">
    <property type="entry name" value="ARM repeat"/>
    <property type="match status" value="1"/>
</dbReference>
<evidence type="ECO:0000256" key="6">
    <source>
        <dbReference type="ARBA" id="ARBA00023242"/>
    </source>
</evidence>
<reference evidence="8 9" key="1">
    <citation type="submission" date="2016-03" db="EMBL/GenBank/DDBJ databases">
        <title>EvidentialGene: Evidence-directed Construction of Genes on Genomes.</title>
        <authorList>
            <person name="Gilbert D.G."/>
            <person name="Choi J.-H."/>
            <person name="Mockaitis K."/>
            <person name="Colbourne J."/>
            <person name="Pfrender M."/>
        </authorList>
    </citation>
    <scope>NUCLEOTIDE SEQUENCE [LARGE SCALE GENOMIC DNA]</scope>
    <source>
        <strain evidence="8 9">Xinb3</strain>
        <tissue evidence="8">Complete organism</tissue>
    </source>
</reference>
<dbReference type="InterPro" id="IPR011989">
    <property type="entry name" value="ARM-like"/>
</dbReference>
<dbReference type="EMBL" id="LRGB01000531">
    <property type="protein sequence ID" value="KZS18280.1"/>
    <property type="molecule type" value="Genomic_DNA"/>
</dbReference>
<dbReference type="Gene3D" id="1.25.10.10">
    <property type="entry name" value="Leucine-rich Repeat Variant"/>
    <property type="match status" value="2"/>
</dbReference>
<dbReference type="GO" id="GO:0005737">
    <property type="term" value="C:cytoplasm"/>
    <property type="evidence" value="ECO:0007669"/>
    <property type="project" value="UniProtKB-SubCell"/>
</dbReference>
<dbReference type="GO" id="GO:0034657">
    <property type="term" value="C:GID complex"/>
    <property type="evidence" value="ECO:0007669"/>
    <property type="project" value="TreeGrafter"/>
</dbReference>
<keyword evidence="6" id="KW-0539">Nucleus</keyword>
<feature type="repeat" description="ARM" evidence="7">
    <location>
        <begin position="54"/>
        <end position="98"/>
    </location>
</feature>
<dbReference type="FunFam" id="1.25.10.10:FF:000070">
    <property type="entry name" value="armadillo repeat-containing protein 8 isoform X1"/>
    <property type="match status" value="1"/>
</dbReference>
<dbReference type="PANTHER" id="PTHR15651">
    <property type="entry name" value="ARMADILLO REPEAT-CONTAINING PROTEIN 8"/>
    <property type="match status" value="1"/>
</dbReference>
<evidence type="ECO:0000256" key="2">
    <source>
        <dbReference type="ARBA" id="ARBA00004496"/>
    </source>
</evidence>
<comment type="caution">
    <text evidence="8">The sequence shown here is derived from an EMBL/GenBank/DDBJ whole genome shotgun (WGS) entry which is preliminary data.</text>
</comment>
<dbReference type="InterPro" id="IPR016024">
    <property type="entry name" value="ARM-type_fold"/>
</dbReference>
<keyword evidence="5" id="KW-0677">Repeat</keyword>
<organism evidence="8 9">
    <name type="scientific">Daphnia magna</name>
    <dbReference type="NCBI Taxonomy" id="35525"/>
    <lineage>
        <taxon>Eukaryota</taxon>
        <taxon>Metazoa</taxon>
        <taxon>Ecdysozoa</taxon>
        <taxon>Arthropoda</taxon>
        <taxon>Crustacea</taxon>
        <taxon>Branchiopoda</taxon>
        <taxon>Diplostraca</taxon>
        <taxon>Cladocera</taxon>
        <taxon>Anomopoda</taxon>
        <taxon>Daphniidae</taxon>
        <taxon>Daphnia</taxon>
    </lineage>
</organism>
<accession>A0A162NUU9</accession>
<dbReference type="GO" id="GO:0043161">
    <property type="term" value="P:proteasome-mediated ubiquitin-dependent protein catabolic process"/>
    <property type="evidence" value="ECO:0007669"/>
    <property type="project" value="TreeGrafter"/>
</dbReference>
<dbReference type="AlphaFoldDB" id="A0A162NUU9"/>
<evidence type="ECO:0000256" key="3">
    <source>
        <dbReference type="ARBA" id="ARBA00013746"/>
    </source>
</evidence>
<keyword evidence="4" id="KW-0963">Cytoplasm</keyword>
<evidence type="ECO:0000256" key="5">
    <source>
        <dbReference type="ARBA" id="ARBA00022737"/>
    </source>
</evidence>
<dbReference type="OrthoDB" id="5559898at2759"/>
<dbReference type="SMART" id="SM00185">
    <property type="entry name" value="ARM"/>
    <property type="match status" value="9"/>
</dbReference>
<dbReference type="InterPro" id="IPR000225">
    <property type="entry name" value="Armadillo"/>
</dbReference>
<evidence type="ECO:0000256" key="1">
    <source>
        <dbReference type="ARBA" id="ARBA00004123"/>
    </source>
</evidence>
<evidence type="ECO:0000313" key="9">
    <source>
        <dbReference type="Proteomes" id="UP000076858"/>
    </source>
</evidence>
<evidence type="ECO:0000256" key="7">
    <source>
        <dbReference type="PROSITE-ProRule" id="PRU00259"/>
    </source>
</evidence>
<dbReference type="PANTHER" id="PTHR15651:SF7">
    <property type="entry name" value="ARMADILLO REPEAT-CONTAINING PROTEIN 8"/>
    <property type="match status" value="1"/>
</dbReference>
<evidence type="ECO:0000313" key="8">
    <source>
        <dbReference type="EMBL" id="KZS18280.1"/>
    </source>
</evidence>
<dbReference type="GO" id="GO:0005634">
    <property type="term" value="C:nucleus"/>
    <property type="evidence" value="ECO:0007669"/>
    <property type="project" value="UniProtKB-SubCell"/>
</dbReference>
<protein>
    <recommendedName>
        <fullName evidence="3">Armadillo repeat-containing protein 8</fullName>
    </recommendedName>
</protein>
<dbReference type="InterPro" id="IPR038739">
    <property type="entry name" value="ARMC8/Vid28"/>
</dbReference>
<dbReference type="PROSITE" id="PS50176">
    <property type="entry name" value="ARM_REPEAT"/>
    <property type="match status" value="1"/>
</dbReference>
<keyword evidence="9" id="KW-1185">Reference proteome</keyword>
<gene>
    <name evidence="8" type="ORF">APZ42_015546</name>
</gene>
<name>A0A162NUU9_9CRUS</name>
<comment type="subcellular location">
    <subcellularLocation>
        <location evidence="2">Cytoplasm</location>
    </subcellularLocation>
    <subcellularLocation>
        <location evidence="1">Nucleus</location>
    </subcellularLocation>
</comment>
<dbReference type="FunFam" id="1.25.10.10:FF:000061">
    <property type="entry name" value="armadillo repeat-containing protein 8 isoform X1"/>
    <property type="match status" value="1"/>
</dbReference>
<evidence type="ECO:0000256" key="4">
    <source>
        <dbReference type="ARBA" id="ARBA00022490"/>
    </source>
</evidence>
<proteinExistence type="predicted"/>